<dbReference type="PANTHER" id="PTHR35385:SF2">
    <property type="entry name" value="PROTEIN B, PUTATIVE-RELATED"/>
    <property type="match status" value="1"/>
</dbReference>
<name>A0A6M2E0T3_9ACAR</name>
<dbReference type="AlphaFoldDB" id="A0A6M2E0T3"/>
<dbReference type="EMBL" id="GIDH01000252">
    <property type="protein sequence ID" value="NOV52195.1"/>
    <property type="molecule type" value="Transcribed_RNA"/>
</dbReference>
<protein>
    <submittedName>
        <fullName evidence="1">Uncharacterized protein</fullName>
    </submittedName>
</protein>
<organism evidence="1">
    <name type="scientific">Amblyomma tuberculatum</name>
    <dbReference type="NCBI Taxonomy" id="48802"/>
    <lineage>
        <taxon>Eukaryota</taxon>
        <taxon>Metazoa</taxon>
        <taxon>Ecdysozoa</taxon>
        <taxon>Arthropoda</taxon>
        <taxon>Chelicerata</taxon>
        <taxon>Arachnida</taxon>
        <taxon>Acari</taxon>
        <taxon>Parasitiformes</taxon>
        <taxon>Ixodida</taxon>
        <taxon>Ixodoidea</taxon>
        <taxon>Ixodidae</taxon>
        <taxon>Amblyomminae</taxon>
        <taxon>Amblyomma</taxon>
    </lineage>
</organism>
<dbReference type="PANTHER" id="PTHR35385">
    <property type="entry name" value="PROTEIN B, PUTATIVE-RELATED-RELATED"/>
    <property type="match status" value="1"/>
</dbReference>
<reference evidence="1" key="1">
    <citation type="submission" date="2019-12" db="EMBL/GenBank/DDBJ databases">
        <title>The sialotranscriptome of the gopher-tortoise tick, Amblyomma tuberculatum.</title>
        <authorList>
            <person name="Karim S."/>
            <person name="Andersen J."/>
            <person name="Kumar D."/>
            <person name="Adamson S."/>
            <person name="Ennen J."/>
            <person name="Qualis C.P."/>
            <person name="Ribeiro J.M.C."/>
        </authorList>
    </citation>
    <scope>NUCLEOTIDE SEQUENCE</scope>
    <source>
        <strain evidence="1">Removed</strain>
        <tissue evidence="1">Salivary glands</tissue>
    </source>
</reference>
<proteinExistence type="predicted"/>
<accession>A0A6M2E0T3</accession>
<evidence type="ECO:0000313" key="1">
    <source>
        <dbReference type="EMBL" id="NOV52195.1"/>
    </source>
</evidence>
<sequence length="99" mass="11526">MAFHKKWRCQHSTKNKITGQTATNCPAFVDIKVKNITRDTRKRDPFLKRATPLRATMKVRDDHNHALDSADGLRLLRTTADTRALFHSYFLMALHQHKL</sequence>